<evidence type="ECO:0000256" key="5">
    <source>
        <dbReference type="ARBA" id="ARBA00022833"/>
    </source>
</evidence>
<evidence type="ECO:0000256" key="6">
    <source>
        <dbReference type="ARBA" id="ARBA00023049"/>
    </source>
</evidence>
<dbReference type="AlphaFoldDB" id="A0A1J6II24"/>
<dbReference type="GO" id="GO:0006508">
    <property type="term" value="P:proteolysis"/>
    <property type="evidence" value="ECO:0007669"/>
    <property type="project" value="UniProtKB-UniRule"/>
</dbReference>
<evidence type="ECO:0000256" key="9">
    <source>
        <dbReference type="PIRSR" id="PIRSR037215-2"/>
    </source>
</evidence>
<evidence type="ECO:0000259" key="10">
    <source>
        <dbReference type="Pfam" id="PF07687"/>
    </source>
</evidence>
<keyword evidence="5 9" id="KW-0862">Zinc</keyword>
<dbReference type="InterPro" id="IPR001261">
    <property type="entry name" value="ArgE/DapE_CS"/>
</dbReference>
<evidence type="ECO:0000256" key="3">
    <source>
        <dbReference type="ARBA" id="ARBA00022723"/>
    </source>
</evidence>
<dbReference type="NCBIfam" id="TIGR01882">
    <property type="entry name" value="peptidase-T"/>
    <property type="match status" value="1"/>
</dbReference>
<dbReference type="EC" id="3.4.11.4" evidence="7"/>
<accession>A0A1J6II24</accession>
<dbReference type="InterPro" id="IPR002933">
    <property type="entry name" value="Peptidase_M20"/>
</dbReference>
<keyword evidence="4" id="KW-0378">Hydrolase</keyword>
<dbReference type="InterPro" id="IPR011650">
    <property type="entry name" value="Peptidase_M20_dimer"/>
</dbReference>
<dbReference type="GO" id="GO:0045148">
    <property type="term" value="F:tripeptide aminopeptidase activity"/>
    <property type="evidence" value="ECO:0007669"/>
    <property type="project" value="UniProtKB-UniRule"/>
</dbReference>
<evidence type="ECO:0000256" key="4">
    <source>
        <dbReference type="ARBA" id="ARBA00022801"/>
    </source>
</evidence>
<dbReference type="InterPro" id="IPR036264">
    <property type="entry name" value="Bact_exopeptidase_dim_dom"/>
</dbReference>
<reference evidence="11 12" key="1">
    <citation type="submission" date="2016-10" db="EMBL/GenBank/DDBJ databases">
        <title>The Draft Genome Sequence of the Potato Rhizosphere Bacteria Ochrobactrum sp. IPA7.2.</title>
        <authorList>
            <person name="Gogoleva N.E."/>
            <person name="Khlopko Y.A."/>
            <person name="Burygin G.L."/>
            <person name="Plotnikov A.O."/>
        </authorList>
    </citation>
    <scope>NUCLEOTIDE SEQUENCE [LARGE SCALE GENOMIC DNA]</scope>
    <source>
        <strain evidence="11 12">IPA7.2</strain>
    </source>
</reference>
<dbReference type="Gene3D" id="3.30.70.360">
    <property type="match status" value="1"/>
</dbReference>
<dbReference type="NCBIfam" id="NF009920">
    <property type="entry name" value="PRK13381.1"/>
    <property type="match status" value="1"/>
</dbReference>
<protein>
    <recommendedName>
        <fullName evidence="7">Peptidase T</fullName>
        <ecNumber evidence="7">3.4.11.4</ecNumber>
    </recommendedName>
</protein>
<dbReference type="EMBL" id="MOEC01000003">
    <property type="protein sequence ID" value="OIS94768.1"/>
    <property type="molecule type" value="Genomic_DNA"/>
</dbReference>
<sequence>MDIVDRFLAYTRINTTAVPHAGKLPSSEGQTDLAKLLASEMRAMGMDVEERDHSIVVGTLPANVSNADQQFPTIAWVAHLDTSSEYTTDTRAHVVDYQGGDILLNEATGAVMRLAEFPELERYVGDRIIVTDGTSLLGADNKSAIAEIMHAMQILTTHPEIEHGTVKVVFVPDEEIGLLGAKALDVASLNADFAYTLDCCAVGEIVYENWNAGEFRLTFKGQPAHPMSAKGKLRNAILYAQQFIALMPGGERPEYTEGTEGYYWAKGIQGTVAETSLIIDIRDFTKDGYETRRAFIENLAASFNLLHGDGTVHVDYKAVYRNAAESLQGENRYPVVLALRAMKAIGVAPTPLPMRGGYDGAVLSEKGLPCPNLFCGAHNFHSIYEFLPVGSLNKASEMVIEILTSAQITDKNAD</sequence>
<dbReference type="SUPFAM" id="SSF55031">
    <property type="entry name" value="Bacterial exopeptidase dimerisation domain"/>
    <property type="match status" value="1"/>
</dbReference>
<comment type="cofactor">
    <cofactor evidence="9">
        <name>Zn(2+)</name>
        <dbReference type="ChEBI" id="CHEBI:29105"/>
    </cofactor>
    <text evidence="9">Binds 2 Zn(2+) ions per subunit.</text>
</comment>
<comment type="similarity">
    <text evidence="1">Belongs to the peptidase M20B family.</text>
</comment>
<keyword evidence="2" id="KW-0645">Protease</keyword>
<dbReference type="PANTHER" id="PTHR42994:SF1">
    <property type="entry name" value="PEPTIDASE T"/>
    <property type="match status" value="1"/>
</dbReference>
<dbReference type="OrthoDB" id="9804934at2"/>
<feature type="binding site" evidence="9">
    <location>
        <position position="140"/>
    </location>
    <ligand>
        <name>Zn(2+)</name>
        <dbReference type="ChEBI" id="CHEBI:29105"/>
        <label>1</label>
    </ligand>
</feature>
<feature type="active site" description="Proton acceptor" evidence="8">
    <location>
        <position position="174"/>
    </location>
</feature>
<evidence type="ECO:0000313" key="11">
    <source>
        <dbReference type="EMBL" id="OIS94768.1"/>
    </source>
</evidence>
<dbReference type="Pfam" id="PF07687">
    <property type="entry name" value="M20_dimer"/>
    <property type="match status" value="1"/>
</dbReference>
<dbReference type="Pfam" id="PF01546">
    <property type="entry name" value="Peptidase_M20"/>
    <property type="match status" value="1"/>
</dbReference>
<dbReference type="InterPro" id="IPR010161">
    <property type="entry name" value="Peptidase_M20B"/>
</dbReference>
<keyword evidence="6" id="KW-0482">Metalloprotease</keyword>
<organism evidence="11 12">
    <name type="scientific">Brucella cytisi</name>
    <dbReference type="NCBI Taxonomy" id="407152"/>
    <lineage>
        <taxon>Bacteria</taxon>
        <taxon>Pseudomonadati</taxon>
        <taxon>Pseudomonadota</taxon>
        <taxon>Alphaproteobacteria</taxon>
        <taxon>Hyphomicrobiales</taxon>
        <taxon>Brucellaceae</taxon>
        <taxon>Brucella/Ochrobactrum group</taxon>
        <taxon>Brucella</taxon>
    </lineage>
</organism>
<dbReference type="GO" id="GO:0006518">
    <property type="term" value="P:peptide metabolic process"/>
    <property type="evidence" value="ECO:0007669"/>
    <property type="project" value="InterPro"/>
</dbReference>
<dbReference type="PANTHER" id="PTHR42994">
    <property type="entry name" value="PEPTIDASE T"/>
    <property type="match status" value="1"/>
</dbReference>
<gene>
    <name evidence="11" type="ORF">BLA27_05105</name>
</gene>
<dbReference type="PROSITE" id="PS00759">
    <property type="entry name" value="ARGE_DAPE_CPG2_2"/>
    <property type="match status" value="1"/>
</dbReference>
<dbReference type="RefSeq" id="WP_071630730.1">
    <property type="nucleotide sequence ID" value="NZ_MOEC01000003.1"/>
</dbReference>
<dbReference type="GO" id="GO:0008270">
    <property type="term" value="F:zinc ion binding"/>
    <property type="evidence" value="ECO:0007669"/>
    <property type="project" value="InterPro"/>
</dbReference>
<feature type="domain" description="Peptidase M20 dimerisation" evidence="10">
    <location>
        <begin position="209"/>
        <end position="301"/>
    </location>
</feature>
<feature type="active site" evidence="8">
    <location>
        <position position="81"/>
    </location>
</feature>
<dbReference type="Proteomes" id="UP000182985">
    <property type="component" value="Unassembled WGS sequence"/>
</dbReference>
<evidence type="ECO:0000256" key="2">
    <source>
        <dbReference type="ARBA" id="ARBA00022670"/>
    </source>
</evidence>
<keyword evidence="3 9" id="KW-0479">Metal-binding</keyword>
<feature type="binding site" evidence="9">
    <location>
        <position position="175"/>
    </location>
    <ligand>
        <name>Zn(2+)</name>
        <dbReference type="ChEBI" id="CHEBI:29105"/>
        <label>2</label>
    </ligand>
</feature>
<evidence type="ECO:0000256" key="8">
    <source>
        <dbReference type="PIRSR" id="PIRSR037215-1"/>
    </source>
</evidence>
<evidence type="ECO:0000313" key="12">
    <source>
        <dbReference type="Proteomes" id="UP000182985"/>
    </source>
</evidence>
<dbReference type="PIRSF" id="PIRSF037215">
    <property type="entry name" value="Peptidase_M20B"/>
    <property type="match status" value="1"/>
</dbReference>
<feature type="binding site" evidence="9">
    <location>
        <position position="140"/>
    </location>
    <ligand>
        <name>Zn(2+)</name>
        <dbReference type="ChEBI" id="CHEBI:29105"/>
        <label>2</label>
    </ligand>
</feature>
<feature type="binding site" evidence="9">
    <location>
        <position position="79"/>
    </location>
    <ligand>
        <name>Zn(2+)</name>
        <dbReference type="ChEBI" id="CHEBI:29105"/>
        <label>1</label>
    </ligand>
</feature>
<keyword evidence="12" id="KW-1185">Reference proteome</keyword>
<evidence type="ECO:0000256" key="1">
    <source>
        <dbReference type="ARBA" id="ARBA00009692"/>
    </source>
</evidence>
<dbReference type="GO" id="GO:0008237">
    <property type="term" value="F:metallopeptidase activity"/>
    <property type="evidence" value="ECO:0007669"/>
    <property type="project" value="UniProtKB-KW"/>
</dbReference>
<feature type="binding site" evidence="9">
    <location>
        <position position="198"/>
    </location>
    <ligand>
        <name>Zn(2+)</name>
        <dbReference type="ChEBI" id="CHEBI:29105"/>
        <label>1</label>
    </ligand>
</feature>
<dbReference type="NCBIfam" id="NF003976">
    <property type="entry name" value="PRK05469.1"/>
    <property type="match status" value="1"/>
</dbReference>
<name>A0A1J6II24_9HYPH</name>
<dbReference type="Gene3D" id="3.40.630.10">
    <property type="entry name" value="Zn peptidases"/>
    <property type="match status" value="1"/>
</dbReference>
<evidence type="ECO:0000256" key="7">
    <source>
        <dbReference type="NCBIfam" id="TIGR01882"/>
    </source>
</evidence>
<comment type="caution">
    <text evidence="11">The sequence shown here is derived from an EMBL/GenBank/DDBJ whole genome shotgun (WGS) entry which is preliminary data.</text>
</comment>
<feature type="binding site" evidence="9">
    <location>
        <position position="381"/>
    </location>
    <ligand>
        <name>Zn(2+)</name>
        <dbReference type="ChEBI" id="CHEBI:29105"/>
        <label>2</label>
    </ligand>
</feature>
<dbReference type="SUPFAM" id="SSF53187">
    <property type="entry name" value="Zn-dependent exopeptidases"/>
    <property type="match status" value="1"/>
</dbReference>
<proteinExistence type="inferred from homology"/>